<sequence length="160" mass="17721">MAGLLVVGIPFLVVCVVVASFIMLSTLSNRRNVQFAAARGVTYEKHGKTPIAVPKVVYGQRDLNETSSFLYGPWHGVDCFACDFRIGWGRGSVEWLSMVAIHAELQAVSGLDLKRWVLTPLNGWTFLVPREPKGGTLKIKKVIELWDLLAAAIPNIDQRE</sequence>
<dbReference type="EMBL" id="CP002480">
    <property type="protein sequence ID" value="ADW69266.1"/>
    <property type="molecule type" value="Genomic_DNA"/>
</dbReference>
<gene>
    <name evidence="2" type="ordered locus">AciX9_2224</name>
</gene>
<dbReference type="RefSeq" id="WP_013580582.1">
    <property type="nucleotide sequence ID" value="NC_015064.1"/>
</dbReference>
<accession>E8X342</accession>
<dbReference type="AlphaFoldDB" id="E8X342"/>
<name>E8X342_GRATM</name>
<protein>
    <submittedName>
        <fullName evidence="2">Uncharacterized protein</fullName>
    </submittedName>
</protein>
<reference evidence="3" key="1">
    <citation type="submission" date="2011-01" db="EMBL/GenBank/DDBJ databases">
        <title>Complete sequence of chromosome of Acidobacterium sp. MP5ACTX9.</title>
        <authorList>
            <consortium name="US DOE Joint Genome Institute"/>
            <person name="Lucas S."/>
            <person name="Copeland A."/>
            <person name="Lapidus A."/>
            <person name="Cheng J.-F."/>
            <person name="Goodwin L."/>
            <person name="Pitluck S."/>
            <person name="Teshima H."/>
            <person name="Detter J.C."/>
            <person name="Han C."/>
            <person name="Tapia R."/>
            <person name="Land M."/>
            <person name="Hauser L."/>
            <person name="Kyrpides N."/>
            <person name="Ivanova N."/>
            <person name="Ovchinnikova G."/>
            <person name="Pagani I."/>
            <person name="Rawat S.R."/>
            <person name="Mannisto M."/>
            <person name="Haggblom M.M."/>
            <person name="Woyke T."/>
        </authorList>
    </citation>
    <scope>NUCLEOTIDE SEQUENCE [LARGE SCALE GENOMIC DNA]</scope>
    <source>
        <strain evidence="3">MP5ACTX9</strain>
    </source>
</reference>
<evidence type="ECO:0000256" key="1">
    <source>
        <dbReference type="SAM" id="Phobius"/>
    </source>
</evidence>
<feature type="transmembrane region" description="Helical" evidence="1">
    <location>
        <begin position="6"/>
        <end position="24"/>
    </location>
</feature>
<evidence type="ECO:0000313" key="3">
    <source>
        <dbReference type="Proteomes" id="UP000000343"/>
    </source>
</evidence>
<proteinExistence type="predicted"/>
<dbReference type="Proteomes" id="UP000000343">
    <property type="component" value="Chromosome"/>
</dbReference>
<dbReference type="HOGENOM" id="CLU_1649740_0_0_0"/>
<keyword evidence="3" id="KW-1185">Reference proteome</keyword>
<keyword evidence="1" id="KW-0812">Transmembrane</keyword>
<dbReference type="KEGG" id="acm:AciX9_2224"/>
<evidence type="ECO:0000313" key="2">
    <source>
        <dbReference type="EMBL" id="ADW69266.1"/>
    </source>
</evidence>
<keyword evidence="1" id="KW-0472">Membrane</keyword>
<dbReference type="PaxDb" id="1198114-AciX9_2224"/>
<keyword evidence="1" id="KW-1133">Transmembrane helix</keyword>
<organism evidence="3">
    <name type="scientific">Granulicella tundricola (strain ATCC BAA-1859 / DSM 23138 / MP5ACTX9)</name>
    <dbReference type="NCBI Taxonomy" id="1198114"/>
    <lineage>
        <taxon>Bacteria</taxon>
        <taxon>Pseudomonadati</taxon>
        <taxon>Acidobacteriota</taxon>
        <taxon>Terriglobia</taxon>
        <taxon>Terriglobales</taxon>
        <taxon>Acidobacteriaceae</taxon>
        <taxon>Granulicella</taxon>
    </lineage>
</organism>